<evidence type="ECO:0000256" key="4">
    <source>
        <dbReference type="ARBA" id="ARBA00022840"/>
    </source>
</evidence>
<keyword evidence="3" id="KW-0547">Nucleotide-binding</keyword>
<dbReference type="Pfam" id="PF00005">
    <property type="entry name" value="ABC_tran"/>
    <property type="match status" value="1"/>
</dbReference>
<evidence type="ECO:0000256" key="1">
    <source>
        <dbReference type="ARBA" id="ARBA00005417"/>
    </source>
</evidence>
<feature type="domain" description="ABC transporter" evidence="6">
    <location>
        <begin position="5"/>
        <end position="234"/>
    </location>
</feature>
<dbReference type="Proteomes" id="UP001551189">
    <property type="component" value="Unassembled WGS sequence"/>
</dbReference>
<keyword evidence="2" id="KW-0813">Transport</keyword>
<keyword evidence="8" id="KW-1185">Reference proteome</keyword>
<keyword evidence="5" id="KW-0029">Amino-acid transport</keyword>
<dbReference type="InterPro" id="IPR027417">
    <property type="entry name" value="P-loop_NTPase"/>
</dbReference>
<evidence type="ECO:0000313" key="7">
    <source>
        <dbReference type="EMBL" id="MEU6806713.1"/>
    </source>
</evidence>
<evidence type="ECO:0000256" key="3">
    <source>
        <dbReference type="ARBA" id="ARBA00022741"/>
    </source>
</evidence>
<keyword evidence="4 7" id="KW-0067">ATP-binding</keyword>
<dbReference type="PROSITE" id="PS50893">
    <property type="entry name" value="ABC_TRANSPORTER_2"/>
    <property type="match status" value="1"/>
</dbReference>
<protein>
    <submittedName>
        <fullName evidence="7">ABC transporter ATP-binding protein</fullName>
    </submittedName>
</protein>
<reference evidence="7 8" key="1">
    <citation type="submission" date="2024-06" db="EMBL/GenBank/DDBJ databases">
        <title>The Natural Products Discovery Center: Release of the First 8490 Sequenced Strains for Exploring Actinobacteria Biosynthetic Diversity.</title>
        <authorList>
            <person name="Kalkreuter E."/>
            <person name="Kautsar S.A."/>
            <person name="Yang D."/>
            <person name="Bader C.D."/>
            <person name="Teijaro C.N."/>
            <person name="Fluegel L."/>
            <person name="Davis C.M."/>
            <person name="Simpson J.R."/>
            <person name="Lauterbach L."/>
            <person name="Steele A.D."/>
            <person name="Gui C."/>
            <person name="Meng S."/>
            <person name="Li G."/>
            <person name="Viehrig K."/>
            <person name="Ye F."/>
            <person name="Su P."/>
            <person name="Kiefer A.F."/>
            <person name="Nichols A."/>
            <person name="Cepeda A.J."/>
            <person name="Yan W."/>
            <person name="Fan B."/>
            <person name="Jiang Y."/>
            <person name="Adhikari A."/>
            <person name="Zheng C.-J."/>
            <person name="Schuster L."/>
            <person name="Cowan T.M."/>
            <person name="Smanski M.J."/>
            <person name="Chevrette M.G."/>
            <person name="De Carvalho L.P.S."/>
            <person name="Shen B."/>
        </authorList>
    </citation>
    <scope>NUCLEOTIDE SEQUENCE [LARGE SCALE GENOMIC DNA]</scope>
    <source>
        <strain evidence="7 8">NPDC046851</strain>
    </source>
</reference>
<dbReference type="EMBL" id="JBEYXT010000357">
    <property type="protein sequence ID" value="MEU6806713.1"/>
    <property type="molecule type" value="Genomic_DNA"/>
</dbReference>
<dbReference type="GO" id="GO:0005524">
    <property type="term" value="F:ATP binding"/>
    <property type="evidence" value="ECO:0007669"/>
    <property type="project" value="UniProtKB-KW"/>
</dbReference>
<accession>A0ABV3BB88</accession>
<gene>
    <name evidence="7" type="ORF">ABZ931_37940</name>
</gene>
<dbReference type="InterPro" id="IPR003439">
    <property type="entry name" value="ABC_transporter-like_ATP-bd"/>
</dbReference>
<evidence type="ECO:0000256" key="5">
    <source>
        <dbReference type="ARBA" id="ARBA00022970"/>
    </source>
</evidence>
<evidence type="ECO:0000313" key="8">
    <source>
        <dbReference type="Proteomes" id="UP001551189"/>
    </source>
</evidence>
<evidence type="ECO:0000256" key="2">
    <source>
        <dbReference type="ARBA" id="ARBA00022448"/>
    </source>
</evidence>
<comment type="similarity">
    <text evidence="1">Belongs to the ABC transporter superfamily.</text>
</comment>
<proteinExistence type="inferred from homology"/>
<dbReference type="InterPro" id="IPR017871">
    <property type="entry name" value="ABC_transporter-like_CS"/>
</dbReference>
<sequence>MSALLSVENVDAGYGDFQALFGIDLEVDEGELLALVGANGAGKSTLLRTIAGALKPFGGTVRFAGQDVTAEPDLRRARKGIGLVPEGRRLFPSLTVEENLQVGAATGRKGPWDLAKVYEAMPLVADRRTRRAARLSGGEQQAVAIGRALMGNPRLLLLDEVSLGLAPLVVDQLYTALPSIRADGTTVILVEQDLNRTLAVADHIACVLEGRIVLTGRADGITRDQVTAAYFGTGALPEVTST</sequence>
<comment type="caution">
    <text evidence="7">The sequence shown here is derived from an EMBL/GenBank/DDBJ whole genome shotgun (WGS) entry which is preliminary data.</text>
</comment>
<organism evidence="7 8">
    <name type="scientific">Streptomyces neyagawaensis</name>
    <dbReference type="NCBI Taxonomy" id="42238"/>
    <lineage>
        <taxon>Bacteria</taxon>
        <taxon>Bacillati</taxon>
        <taxon>Actinomycetota</taxon>
        <taxon>Actinomycetes</taxon>
        <taxon>Kitasatosporales</taxon>
        <taxon>Streptomycetaceae</taxon>
        <taxon>Streptomyces</taxon>
    </lineage>
</organism>
<name>A0ABV3BB88_9ACTN</name>
<dbReference type="SMART" id="SM00382">
    <property type="entry name" value="AAA"/>
    <property type="match status" value="1"/>
</dbReference>
<dbReference type="PANTHER" id="PTHR43820:SF5">
    <property type="entry name" value="HIGH-AFFINITY BRANCHED-CHAIN AMINO ACID TRANSPORT ATP-BINDING PROTEIN"/>
    <property type="match status" value="1"/>
</dbReference>
<dbReference type="SUPFAM" id="SSF52540">
    <property type="entry name" value="P-loop containing nucleoside triphosphate hydrolases"/>
    <property type="match status" value="1"/>
</dbReference>
<dbReference type="PANTHER" id="PTHR43820">
    <property type="entry name" value="HIGH-AFFINITY BRANCHED-CHAIN AMINO ACID TRANSPORT ATP-BINDING PROTEIN LIVF"/>
    <property type="match status" value="1"/>
</dbReference>
<dbReference type="InterPro" id="IPR052156">
    <property type="entry name" value="BCAA_Transport_ATP-bd_LivF"/>
</dbReference>
<dbReference type="PROSITE" id="PS00211">
    <property type="entry name" value="ABC_TRANSPORTER_1"/>
    <property type="match status" value="1"/>
</dbReference>
<evidence type="ECO:0000259" key="6">
    <source>
        <dbReference type="PROSITE" id="PS50893"/>
    </source>
</evidence>
<dbReference type="RefSeq" id="WP_359702543.1">
    <property type="nucleotide sequence ID" value="NZ_JBEYXT010000357.1"/>
</dbReference>
<dbReference type="Gene3D" id="3.40.50.300">
    <property type="entry name" value="P-loop containing nucleotide triphosphate hydrolases"/>
    <property type="match status" value="1"/>
</dbReference>
<dbReference type="InterPro" id="IPR003593">
    <property type="entry name" value="AAA+_ATPase"/>
</dbReference>
<dbReference type="CDD" id="cd03224">
    <property type="entry name" value="ABC_TM1139_LivF_branched"/>
    <property type="match status" value="1"/>
</dbReference>